<dbReference type="SUPFAM" id="SSF46626">
    <property type="entry name" value="Cytochrome c"/>
    <property type="match status" value="1"/>
</dbReference>
<keyword evidence="2 4" id="KW-0479">Metal-binding</keyword>
<dbReference type="EMBL" id="CP053084">
    <property type="protein sequence ID" value="QJR28861.1"/>
    <property type="molecule type" value="Genomic_DNA"/>
</dbReference>
<keyword evidence="3 4" id="KW-0408">Iron</keyword>
<dbReference type="PROSITE" id="PS51007">
    <property type="entry name" value="CYTC"/>
    <property type="match status" value="1"/>
</dbReference>
<proteinExistence type="predicted"/>
<evidence type="ECO:0000259" key="6">
    <source>
        <dbReference type="PROSITE" id="PS51007"/>
    </source>
</evidence>
<keyword evidence="5" id="KW-0732">Signal</keyword>
<dbReference type="RefSeq" id="WP_105028379.1">
    <property type="nucleotide sequence ID" value="NZ_CP053084.1"/>
</dbReference>
<name>A0ABX6N3A2_9BURK</name>
<keyword evidence="8" id="KW-1185">Reference proteome</keyword>
<protein>
    <submittedName>
        <fullName evidence="7">Cytochrome c</fullName>
    </submittedName>
</protein>
<feature type="signal peptide" evidence="5">
    <location>
        <begin position="1"/>
        <end position="21"/>
    </location>
</feature>
<feature type="domain" description="Cytochrome c" evidence="6">
    <location>
        <begin position="25"/>
        <end position="105"/>
    </location>
</feature>
<evidence type="ECO:0000313" key="7">
    <source>
        <dbReference type="EMBL" id="QJR28861.1"/>
    </source>
</evidence>
<evidence type="ECO:0000313" key="8">
    <source>
        <dbReference type="Proteomes" id="UP000501130"/>
    </source>
</evidence>
<evidence type="ECO:0000256" key="3">
    <source>
        <dbReference type="ARBA" id="ARBA00023004"/>
    </source>
</evidence>
<evidence type="ECO:0000256" key="2">
    <source>
        <dbReference type="ARBA" id="ARBA00022723"/>
    </source>
</evidence>
<dbReference type="Gene3D" id="1.10.760.10">
    <property type="entry name" value="Cytochrome c-like domain"/>
    <property type="match status" value="1"/>
</dbReference>
<keyword evidence="1 4" id="KW-0349">Heme</keyword>
<dbReference type="Pfam" id="PF13442">
    <property type="entry name" value="Cytochrome_CBB3"/>
    <property type="match status" value="1"/>
</dbReference>
<accession>A0ABX6N3A2</accession>
<gene>
    <name evidence="7" type="ORF">HKT17_03595</name>
</gene>
<evidence type="ECO:0000256" key="1">
    <source>
        <dbReference type="ARBA" id="ARBA00022617"/>
    </source>
</evidence>
<feature type="chain" id="PRO_5046208485" evidence="5">
    <location>
        <begin position="22"/>
        <end position="108"/>
    </location>
</feature>
<sequence>MISKTVWMLGLVLSFATAASAGEAEDMALGKKLFTSQAVPACAVCHTLADAGSEGAIGPVLDELKPSEDQVARALRDGLGQMPSYKNSLTAEQIKVLSKYVAKAAAGK</sequence>
<dbReference type="Proteomes" id="UP000501130">
    <property type="component" value="Chromosome"/>
</dbReference>
<dbReference type="InterPro" id="IPR036909">
    <property type="entry name" value="Cyt_c-like_dom_sf"/>
</dbReference>
<organism evidence="7 8">
    <name type="scientific">Limnobacter profundi</name>
    <dbReference type="NCBI Taxonomy" id="2732163"/>
    <lineage>
        <taxon>Bacteria</taxon>
        <taxon>Pseudomonadati</taxon>
        <taxon>Pseudomonadota</taxon>
        <taxon>Betaproteobacteria</taxon>
        <taxon>Burkholderiales</taxon>
        <taxon>Burkholderiaceae</taxon>
        <taxon>Limnobacter</taxon>
    </lineage>
</organism>
<evidence type="ECO:0000256" key="5">
    <source>
        <dbReference type="SAM" id="SignalP"/>
    </source>
</evidence>
<dbReference type="InterPro" id="IPR009056">
    <property type="entry name" value="Cyt_c-like_dom"/>
</dbReference>
<evidence type="ECO:0000256" key="4">
    <source>
        <dbReference type="PROSITE-ProRule" id="PRU00433"/>
    </source>
</evidence>
<reference evidence="7 8" key="1">
    <citation type="submission" date="2020-05" db="EMBL/GenBank/DDBJ databases">
        <title>Compete genome of Limnobacter sp. SAORIC-580.</title>
        <authorList>
            <person name="Song J."/>
            <person name="Cho J.-C."/>
        </authorList>
    </citation>
    <scope>NUCLEOTIDE SEQUENCE [LARGE SCALE GENOMIC DNA]</scope>
    <source>
        <strain evidence="7 8">SAORIC-580</strain>
    </source>
</reference>